<feature type="signal peptide" evidence="1">
    <location>
        <begin position="1"/>
        <end position="25"/>
    </location>
</feature>
<evidence type="ECO:0000313" key="2">
    <source>
        <dbReference type="EMBL" id="GAA4840703.1"/>
    </source>
</evidence>
<evidence type="ECO:0008006" key="4">
    <source>
        <dbReference type="Google" id="ProtNLM"/>
    </source>
</evidence>
<dbReference type="RefSeq" id="WP_345696001.1">
    <property type="nucleotide sequence ID" value="NZ_BAABIS010000001.1"/>
</dbReference>
<proteinExistence type="predicted"/>
<accession>A0ABP9DK64</accession>
<evidence type="ECO:0000313" key="3">
    <source>
        <dbReference type="Proteomes" id="UP001501752"/>
    </source>
</evidence>
<organism evidence="2 3">
    <name type="scientific">Kitasatospora terrestris</name>
    <dbReference type="NCBI Taxonomy" id="258051"/>
    <lineage>
        <taxon>Bacteria</taxon>
        <taxon>Bacillati</taxon>
        <taxon>Actinomycetota</taxon>
        <taxon>Actinomycetes</taxon>
        <taxon>Kitasatosporales</taxon>
        <taxon>Streptomycetaceae</taxon>
        <taxon>Kitasatospora</taxon>
    </lineage>
</organism>
<dbReference type="EMBL" id="BAABIS010000001">
    <property type="protein sequence ID" value="GAA4840703.1"/>
    <property type="molecule type" value="Genomic_DNA"/>
</dbReference>
<sequence>MRLRRALALSAAVAPLVLGAVPASAAAPTGPTAPTGLAATSVLTTGGAGGTAVAPGDVLSAPLAAGARATFYSSATSTTGVTCAVSQFTARAVTNPAAPGTATESLTGQTFSSCTSNVTGVTSVKSLTVDHLPYAISVADTPGNPVTITAGTAGAVQATAVLNSWFGTLTCSYQLSGAFTGAADNANHTLSFSNAHFAKSGGSGLCPADGYFSATYGPVADTTQPGSPLVHVN</sequence>
<comment type="caution">
    <text evidence="2">The sequence shown here is derived from an EMBL/GenBank/DDBJ whole genome shotgun (WGS) entry which is preliminary data.</text>
</comment>
<gene>
    <name evidence="2" type="ORF">GCM10023235_15360</name>
</gene>
<reference evidence="3" key="1">
    <citation type="journal article" date="2019" name="Int. J. Syst. Evol. Microbiol.">
        <title>The Global Catalogue of Microorganisms (GCM) 10K type strain sequencing project: providing services to taxonomists for standard genome sequencing and annotation.</title>
        <authorList>
            <consortium name="The Broad Institute Genomics Platform"/>
            <consortium name="The Broad Institute Genome Sequencing Center for Infectious Disease"/>
            <person name="Wu L."/>
            <person name="Ma J."/>
        </authorList>
    </citation>
    <scope>NUCLEOTIDE SEQUENCE [LARGE SCALE GENOMIC DNA]</scope>
    <source>
        <strain evidence="3">JCM 13006</strain>
    </source>
</reference>
<evidence type="ECO:0000256" key="1">
    <source>
        <dbReference type="SAM" id="SignalP"/>
    </source>
</evidence>
<dbReference type="Proteomes" id="UP001501752">
    <property type="component" value="Unassembled WGS sequence"/>
</dbReference>
<name>A0ABP9DK64_9ACTN</name>
<keyword evidence="3" id="KW-1185">Reference proteome</keyword>
<feature type="chain" id="PRO_5045786430" description="Tat pathway signal sequence domain protein" evidence="1">
    <location>
        <begin position="26"/>
        <end position="233"/>
    </location>
</feature>
<keyword evidence="1" id="KW-0732">Signal</keyword>
<protein>
    <recommendedName>
        <fullName evidence="4">Tat pathway signal sequence domain protein</fullName>
    </recommendedName>
</protein>